<dbReference type="EMBL" id="GL883131">
    <property type="protein sequence ID" value="EGG02385.1"/>
    <property type="molecule type" value="Genomic_DNA"/>
</dbReference>
<accession>F4RZ42</accession>
<dbReference type="GeneID" id="18924011"/>
<proteinExistence type="predicted"/>
<keyword evidence="3" id="KW-1185">Reference proteome</keyword>
<evidence type="ECO:0000313" key="2">
    <source>
        <dbReference type="EMBL" id="EGG02385.1"/>
    </source>
</evidence>
<dbReference type="Proteomes" id="UP000001072">
    <property type="component" value="Unassembled WGS sequence"/>
</dbReference>
<organism evidence="3">
    <name type="scientific">Melampsora larici-populina (strain 98AG31 / pathotype 3-4-7)</name>
    <name type="common">Poplar leaf rust fungus</name>
    <dbReference type="NCBI Taxonomy" id="747676"/>
    <lineage>
        <taxon>Eukaryota</taxon>
        <taxon>Fungi</taxon>
        <taxon>Dikarya</taxon>
        <taxon>Basidiomycota</taxon>
        <taxon>Pucciniomycotina</taxon>
        <taxon>Pucciniomycetes</taxon>
        <taxon>Pucciniales</taxon>
        <taxon>Melampsoraceae</taxon>
        <taxon>Melampsora</taxon>
    </lineage>
</organism>
<reference evidence="3" key="1">
    <citation type="journal article" date="2011" name="Proc. Natl. Acad. Sci. U.S.A.">
        <title>Obligate biotrophy features unraveled by the genomic analysis of rust fungi.</title>
        <authorList>
            <person name="Duplessis S."/>
            <person name="Cuomo C.A."/>
            <person name="Lin Y.-C."/>
            <person name="Aerts A."/>
            <person name="Tisserant E."/>
            <person name="Veneault-Fourrey C."/>
            <person name="Joly D.L."/>
            <person name="Hacquard S."/>
            <person name="Amselem J."/>
            <person name="Cantarel B.L."/>
            <person name="Chiu R."/>
            <person name="Coutinho P.M."/>
            <person name="Feau N."/>
            <person name="Field M."/>
            <person name="Frey P."/>
            <person name="Gelhaye E."/>
            <person name="Goldberg J."/>
            <person name="Grabherr M.G."/>
            <person name="Kodira C.D."/>
            <person name="Kohler A."/>
            <person name="Kuees U."/>
            <person name="Lindquist E.A."/>
            <person name="Lucas S.M."/>
            <person name="Mago R."/>
            <person name="Mauceli E."/>
            <person name="Morin E."/>
            <person name="Murat C."/>
            <person name="Pangilinan J.L."/>
            <person name="Park R."/>
            <person name="Pearson M."/>
            <person name="Quesneville H."/>
            <person name="Rouhier N."/>
            <person name="Sakthikumar S."/>
            <person name="Salamov A.A."/>
            <person name="Schmutz J."/>
            <person name="Selles B."/>
            <person name="Shapiro H."/>
            <person name="Tanguay P."/>
            <person name="Tuskan G.A."/>
            <person name="Henrissat B."/>
            <person name="Van de Peer Y."/>
            <person name="Rouze P."/>
            <person name="Ellis J.G."/>
            <person name="Dodds P.N."/>
            <person name="Schein J.E."/>
            <person name="Zhong S."/>
            <person name="Hamelin R.C."/>
            <person name="Grigoriev I.V."/>
            <person name="Szabo L.J."/>
            <person name="Martin F."/>
        </authorList>
    </citation>
    <scope>NUCLEOTIDE SEQUENCE [LARGE SCALE GENOMIC DNA]</scope>
    <source>
        <strain evidence="3">98AG31 / pathotype 3-4-7</strain>
    </source>
</reference>
<dbReference type="AlphaFoldDB" id="F4RZ42"/>
<dbReference type="RefSeq" id="XP_007414370.1">
    <property type="nucleotide sequence ID" value="XM_007414308.1"/>
</dbReference>
<feature type="compositionally biased region" description="Basic and acidic residues" evidence="1">
    <location>
        <begin position="87"/>
        <end position="104"/>
    </location>
</feature>
<gene>
    <name evidence="2" type="ORF">MELLADRAFT_110234</name>
</gene>
<feature type="compositionally biased region" description="Polar residues" evidence="1">
    <location>
        <begin position="1"/>
        <end position="12"/>
    </location>
</feature>
<evidence type="ECO:0000313" key="3">
    <source>
        <dbReference type="Proteomes" id="UP000001072"/>
    </source>
</evidence>
<dbReference type="HOGENOM" id="CLU_1594930_0_0_1"/>
<dbReference type="KEGG" id="mlr:MELLADRAFT_110234"/>
<evidence type="ECO:0000256" key="1">
    <source>
        <dbReference type="SAM" id="MobiDB-lite"/>
    </source>
</evidence>
<sequence>MSAQEFANNCNDTDLPPKGTAPTTVMSEQNEKEQSLSKTRGGRKAKGKKTEINIEVRQEDSGGRKEDGDRRNDEGGEETNELEEKEDGGNRMEGVEMEDDRLRDGNLREDRQGLGQFEHLINDNQRGLVTGLVIEVMSLSYKAERLIIPRSSLRRDKGNLTEVDLKR</sequence>
<protein>
    <submittedName>
        <fullName evidence="2">Uncharacterized protein</fullName>
    </submittedName>
</protein>
<dbReference type="VEuPathDB" id="FungiDB:MELLADRAFT_110234"/>
<dbReference type="InParanoid" id="F4RZ42"/>
<feature type="region of interest" description="Disordered" evidence="1">
    <location>
        <begin position="1"/>
        <end position="104"/>
    </location>
</feature>
<name>F4RZ42_MELLP</name>
<feature type="compositionally biased region" description="Acidic residues" evidence="1">
    <location>
        <begin position="75"/>
        <end position="86"/>
    </location>
</feature>
<feature type="compositionally biased region" description="Basic and acidic residues" evidence="1">
    <location>
        <begin position="48"/>
        <end position="74"/>
    </location>
</feature>